<keyword evidence="2" id="KW-0732">Signal</keyword>
<feature type="chain" id="PRO_5038658658" description="Thioredoxin domain-containing protein" evidence="2">
    <location>
        <begin position="23"/>
        <end position="542"/>
    </location>
</feature>
<dbReference type="AlphaFoldDB" id="A0A9D9NM74"/>
<feature type="signal peptide" evidence="2">
    <location>
        <begin position="1"/>
        <end position="22"/>
    </location>
</feature>
<feature type="domain" description="Thioredoxin" evidence="3">
    <location>
        <begin position="164"/>
        <end position="315"/>
    </location>
</feature>
<evidence type="ECO:0000259" key="3">
    <source>
        <dbReference type="PROSITE" id="PS51352"/>
    </source>
</evidence>
<dbReference type="InterPro" id="IPR036249">
    <property type="entry name" value="Thioredoxin-like_sf"/>
</dbReference>
<reference evidence="4" key="1">
    <citation type="submission" date="2020-10" db="EMBL/GenBank/DDBJ databases">
        <authorList>
            <person name="Gilroy R."/>
        </authorList>
    </citation>
    <scope>NUCLEOTIDE SEQUENCE</scope>
    <source>
        <strain evidence="4">2478</strain>
    </source>
</reference>
<evidence type="ECO:0000256" key="2">
    <source>
        <dbReference type="SAM" id="SignalP"/>
    </source>
</evidence>
<dbReference type="Gene3D" id="3.40.30.10">
    <property type="entry name" value="Glutaredoxin"/>
    <property type="match status" value="1"/>
</dbReference>
<feature type="region of interest" description="Disordered" evidence="1">
    <location>
        <begin position="27"/>
        <end position="62"/>
    </location>
</feature>
<dbReference type="InterPro" id="IPR013766">
    <property type="entry name" value="Thioredoxin_domain"/>
</dbReference>
<accession>A0A9D9NM74</accession>
<dbReference type="Proteomes" id="UP000823771">
    <property type="component" value="Unassembled WGS sequence"/>
</dbReference>
<dbReference type="SUPFAM" id="SSF52833">
    <property type="entry name" value="Thioredoxin-like"/>
    <property type="match status" value="2"/>
</dbReference>
<evidence type="ECO:0000313" key="4">
    <source>
        <dbReference type="EMBL" id="MBO8478610.1"/>
    </source>
</evidence>
<reference evidence="4" key="2">
    <citation type="journal article" date="2021" name="PeerJ">
        <title>Extensive microbial diversity within the chicken gut microbiome revealed by metagenomics and culture.</title>
        <authorList>
            <person name="Gilroy R."/>
            <person name="Ravi A."/>
            <person name="Getino M."/>
            <person name="Pursley I."/>
            <person name="Horton D.L."/>
            <person name="Alikhan N.F."/>
            <person name="Baker D."/>
            <person name="Gharbi K."/>
            <person name="Hall N."/>
            <person name="Watson M."/>
            <person name="Adriaenssens E.M."/>
            <person name="Foster-Nyarko E."/>
            <person name="Jarju S."/>
            <person name="Secka A."/>
            <person name="Antonio M."/>
            <person name="Oren A."/>
            <person name="Chaudhuri R.R."/>
            <person name="La Ragione R."/>
            <person name="Hildebrand F."/>
            <person name="Pallen M.J."/>
        </authorList>
    </citation>
    <scope>NUCLEOTIDE SEQUENCE</scope>
    <source>
        <strain evidence="4">2478</strain>
    </source>
</reference>
<dbReference type="PROSITE" id="PS51352">
    <property type="entry name" value="THIOREDOXIN_2"/>
    <property type="match status" value="1"/>
</dbReference>
<protein>
    <recommendedName>
        <fullName evidence="3">Thioredoxin domain-containing protein</fullName>
    </recommendedName>
</protein>
<proteinExistence type="predicted"/>
<organism evidence="4 5">
    <name type="scientific">Candidatus Cryptobacteroides excrementipullorum</name>
    <dbReference type="NCBI Taxonomy" id="2840761"/>
    <lineage>
        <taxon>Bacteria</taxon>
        <taxon>Pseudomonadati</taxon>
        <taxon>Bacteroidota</taxon>
        <taxon>Bacteroidia</taxon>
        <taxon>Bacteroidales</taxon>
        <taxon>Candidatus Cryptobacteroides</taxon>
    </lineage>
</organism>
<name>A0A9D9NM74_9BACT</name>
<sequence>MKALACIAAAAFYGLAALFPVAAGGSMPSGSPHSGSRPVDGTDSGMLSVPDTLPGPGATSRGLDSLQRKAVSQKVGEYLSAIVTEPVSMQEKEVDFLIETCSDSLVRQAVATDIYSFYRDSPIMGAEALAVYVCDKWFIPGKVKLPDEASFMGARMFAEFNRRSLIGMKAPGLELKDSLGNEVRLFGPQDKPEDRRYSILYFYSPDCARCRMETIMLRSILENDGFPVDFHAIYTGRNRAEWMKYIHSQMDISPVSTRIFHLWDPEMDSDFQIKYGIMQTPGLFLIAPDGTIAGRRLDAVSLEKMLKDALAPAEAEYGSEESEKFFDKVFAPFADSVKCKDIDAIAQHIEDVTLGQGDTLLFKQMTGDLMYYLTNRRGAAYRCATGHLVKDRILGKDVWKTADDSLKIVSFARILDDLLSKTPVSARIPDIKVDAVLKMNRGGEIRAAEGRFRLGKTGGRQTYIIFHTEGCPVCKAEINAADSLLLHGSRGTRVLLVDMDMIFSSNPGQAGVLLDTFDLTMLPFIISTDRKGKVTGKYLSLL</sequence>
<dbReference type="EMBL" id="JADILZ010000062">
    <property type="protein sequence ID" value="MBO8478610.1"/>
    <property type="molecule type" value="Genomic_DNA"/>
</dbReference>
<evidence type="ECO:0000313" key="5">
    <source>
        <dbReference type="Proteomes" id="UP000823771"/>
    </source>
</evidence>
<comment type="caution">
    <text evidence="4">The sequence shown here is derived from an EMBL/GenBank/DDBJ whole genome shotgun (WGS) entry which is preliminary data.</text>
</comment>
<gene>
    <name evidence="4" type="ORF">IAB80_06965</name>
</gene>
<feature type="compositionally biased region" description="Low complexity" evidence="1">
    <location>
        <begin position="27"/>
        <end position="38"/>
    </location>
</feature>
<evidence type="ECO:0000256" key="1">
    <source>
        <dbReference type="SAM" id="MobiDB-lite"/>
    </source>
</evidence>